<dbReference type="SMART" id="SM00020">
    <property type="entry name" value="Tryp_SPc"/>
    <property type="match status" value="1"/>
</dbReference>
<dbReference type="AlphaFoldDB" id="A0A2I3TAJ1"/>
<keyword evidence="8" id="KW-1185">Reference proteome</keyword>
<dbReference type="CTD" id="136541"/>
<dbReference type="GO" id="GO:2000243">
    <property type="term" value="P:positive regulation of reproductive process"/>
    <property type="evidence" value="ECO:0007669"/>
    <property type="project" value="UniProtKB-ARBA"/>
</dbReference>
<dbReference type="InterPro" id="IPR018114">
    <property type="entry name" value="TRYPSIN_HIS"/>
</dbReference>
<dbReference type="FunFam" id="2.40.10.10:FF:000005">
    <property type="entry name" value="Serine protease 37"/>
    <property type="match status" value="1"/>
</dbReference>
<dbReference type="GeneID" id="742071"/>
<dbReference type="PRINTS" id="PR00722">
    <property type="entry name" value="CHYMOTRYPSIN"/>
</dbReference>
<evidence type="ECO:0000256" key="1">
    <source>
        <dbReference type="ARBA" id="ARBA00004613"/>
    </source>
</evidence>
<dbReference type="PROSITE" id="PS00134">
    <property type="entry name" value="TRYPSIN_HIS"/>
    <property type="match status" value="1"/>
</dbReference>
<dbReference type="InterPro" id="IPR043504">
    <property type="entry name" value="Peptidase_S1_PA_chymotrypsin"/>
</dbReference>
<dbReference type="GO" id="GO:0005615">
    <property type="term" value="C:extracellular space"/>
    <property type="evidence" value="ECO:0000318"/>
    <property type="project" value="GO_Central"/>
</dbReference>
<dbReference type="GeneTree" id="ENSGT01020000230389"/>
<evidence type="ECO:0000256" key="5">
    <source>
        <dbReference type="SAM" id="Phobius"/>
    </source>
</evidence>
<dbReference type="InParanoid" id="A0A2I3TAJ1"/>
<dbReference type="InterPro" id="IPR001314">
    <property type="entry name" value="Peptidase_S1A"/>
</dbReference>
<dbReference type="KEGG" id="ptr:742071"/>
<evidence type="ECO:0000259" key="6">
    <source>
        <dbReference type="PROSITE" id="PS50240"/>
    </source>
</evidence>
<reference evidence="7" key="1">
    <citation type="submission" date="2025-08" db="UniProtKB">
        <authorList>
            <consortium name="Ensembl"/>
        </authorList>
    </citation>
    <scope>IDENTIFICATION</scope>
</reference>
<evidence type="ECO:0000313" key="8">
    <source>
        <dbReference type="Proteomes" id="UP000002277"/>
    </source>
</evidence>
<dbReference type="PANTHER" id="PTHR24271:SF56">
    <property type="entry name" value="SERINE PROTEASE 58"/>
    <property type="match status" value="1"/>
</dbReference>
<evidence type="ECO:0000256" key="3">
    <source>
        <dbReference type="ARBA" id="ARBA00022729"/>
    </source>
</evidence>
<evidence type="ECO:0000313" key="7">
    <source>
        <dbReference type="Ensembl" id="ENSPTRP00000085879.1"/>
    </source>
</evidence>
<dbReference type="FunCoup" id="A0A2I3TAJ1">
    <property type="interactions" value="49"/>
</dbReference>
<organism evidence="7 8">
    <name type="scientific">Pan troglodytes</name>
    <name type="common">Chimpanzee</name>
    <dbReference type="NCBI Taxonomy" id="9598"/>
    <lineage>
        <taxon>Eukaryota</taxon>
        <taxon>Metazoa</taxon>
        <taxon>Chordata</taxon>
        <taxon>Craniata</taxon>
        <taxon>Vertebrata</taxon>
        <taxon>Euteleostomi</taxon>
        <taxon>Mammalia</taxon>
        <taxon>Eutheria</taxon>
        <taxon>Euarchontoglires</taxon>
        <taxon>Primates</taxon>
        <taxon>Haplorrhini</taxon>
        <taxon>Catarrhini</taxon>
        <taxon>Hominidae</taxon>
        <taxon>Pan</taxon>
    </lineage>
</organism>
<dbReference type="InterPro" id="IPR001254">
    <property type="entry name" value="Trypsin_dom"/>
</dbReference>
<dbReference type="OrthoDB" id="10059102at2759"/>
<keyword evidence="4" id="KW-1015">Disulfide bond</keyword>
<evidence type="ECO:0000256" key="4">
    <source>
        <dbReference type="ARBA" id="ARBA00023157"/>
    </source>
</evidence>
<dbReference type="Gene3D" id="2.40.10.10">
    <property type="entry name" value="Trypsin-like serine proteases"/>
    <property type="match status" value="2"/>
</dbReference>
<dbReference type="Ensembl" id="ENSPTRT00000106739.1">
    <property type="protein sequence ID" value="ENSPTRP00000085879.1"/>
    <property type="gene ID" value="ENSPTRG00000044453.1"/>
</dbReference>
<dbReference type="Pfam" id="PF00089">
    <property type="entry name" value="Trypsin"/>
    <property type="match status" value="1"/>
</dbReference>
<evidence type="ECO:0000256" key="2">
    <source>
        <dbReference type="ARBA" id="ARBA00022525"/>
    </source>
</evidence>
<dbReference type="PROSITE" id="PS50240">
    <property type="entry name" value="TRYPSIN_DOM"/>
    <property type="match status" value="1"/>
</dbReference>
<dbReference type="RefSeq" id="XP_016813776.1">
    <property type="nucleotide sequence ID" value="XM_016958287.1"/>
</dbReference>
<dbReference type="GO" id="GO:0004252">
    <property type="term" value="F:serine-type endopeptidase activity"/>
    <property type="evidence" value="ECO:0000318"/>
    <property type="project" value="GO_Central"/>
</dbReference>
<dbReference type="FunFam" id="2.40.10.10:FF:000049">
    <property type="entry name" value="probable inactive serine protease 37"/>
    <property type="match status" value="1"/>
</dbReference>
<dbReference type="SMR" id="A0A2I3TAJ1"/>
<dbReference type="PANTHER" id="PTHR24271">
    <property type="entry name" value="KALLIKREIN-RELATED"/>
    <property type="match status" value="1"/>
</dbReference>
<dbReference type="GO" id="GO:0051604">
    <property type="term" value="P:protein maturation"/>
    <property type="evidence" value="ECO:0000318"/>
    <property type="project" value="GO_Central"/>
</dbReference>
<feature type="transmembrane region" description="Helical" evidence="5">
    <location>
        <begin position="20"/>
        <end position="39"/>
    </location>
</feature>
<reference evidence="7" key="2">
    <citation type="submission" date="2025-09" db="UniProtKB">
        <authorList>
            <consortium name="Ensembl"/>
        </authorList>
    </citation>
    <scope>IDENTIFICATION</scope>
</reference>
<comment type="subcellular location">
    <subcellularLocation>
        <location evidence="1">Secreted</location>
    </subcellularLocation>
</comment>
<accession>A0A2I3TAJ1</accession>
<dbReference type="CDD" id="cd00190">
    <property type="entry name" value="Tryp_SPc"/>
    <property type="match status" value="1"/>
</dbReference>
<sequence>MMLHPPLIFQRLELNWAFNIIMKFILLWALLNLTVALAFNPDYTVSSTPPYLVYLKSDYLPCAGVLIHPLWVITAAHCNLPKLRVILGVTIPADSNEKHLQVIGYEKMIHHPHFSVTSIDHDIMLIKLKTEAELNDYVKLANLPYQTISENTMCSVSTWSYNVCDIYKEPDSLQTVNISVISKPQCRDAYKTYNITENMLCVGIVPGRRQPCKEVSAAPAICNGMLQGILSFADGCVLRADVGIYAKIFYYIPWIENVIQNN</sequence>
<dbReference type="SUPFAM" id="SSF50494">
    <property type="entry name" value="Trypsin-like serine proteases"/>
    <property type="match status" value="1"/>
</dbReference>
<keyword evidence="5" id="KW-0812">Transmembrane</keyword>
<dbReference type="Proteomes" id="UP000002277">
    <property type="component" value="Unplaced"/>
</dbReference>
<dbReference type="OMA" id="IEYDLML"/>
<keyword evidence="2" id="KW-0964">Secreted</keyword>
<dbReference type="InterPro" id="IPR009003">
    <property type="entry name" value="Peptidase_S1_PA"/>
</dbReference>
<protein>
    <recommendedName>
        <fullName evidence="6">Peptidase S1 domain-containing protein</fullName>
    </recommendedName>
</protein>
<dbReference type="GO" id="GO:0006508">
    <property type="term" value="P:proteolysis"/>
    <property type="evidence" value="ECO:0007669"/>
    <property type="project" value="InterPro"/>
</dbReference>
<dbReference type="GO" id="GO:0030141">
    <property type="term" value="C:secretory granule"/>
    <property type="evidence" value="ECO:0000318"/>
    <property type="project" value="GO_Central"/>
</dbReference>
<name>A0A2I3TAJ1_PANTR</name>
<keyword evidence="5" id="KW-1133">Transmembrane helix</keyword>
<feature type="domain" description="Peptidase S1" evidence="6">
    <location>
        <begin position="50"/>
        <end position="260"/>
    </location>
</feature>
<proteinExistence type="predicted"/>
<keyword evidence="5" id="KW-0472">Membrane</keyword>
<keyword evidence="3" id="KW-0732">Signal</keyword>
<feature type="transmembrane region" description="Helical" evidence="5">
    <location>
        <begin position="59"/>
        <end position="78"/>
    </location>
</feature>